<evidence type="ECO:0000256" key="8">
    <source>
        <dbReference type="HAMAP-Rule" id="MF_00423"/>
    </source>
</evidence>
<comment type="pathway">
    <text evidence="8">Aminoacyl-tRNA biosynthesis; selenocysteinyl-tRNA(Sec) biosynthesis; selenocysteinyl-tRNA(Sec) from L-seryl-tRNA(Sec) (bacterial route): step 1/1.</text>
</comment>
<keyword evidence="4 8" id="KW-0663">Pyridoxal phosphate</keyword>
<organism evidence="12 13">
    <name type="scientific">Thermovenabulum gondwanense</name>
    <dbReference type="NCBI Taxonomy" id="520767"/>
    <lineage>
        <taxon>Bacteria</taxon>
        <taxon>Bacillati</taxon>
        <taxon>Bacillota</taxon>
        <taxon>Clostridia</taxon>
        <taxon>Thermosediminibacterales</taxon>
        <taxon>Thermosediminibacteraceae</taxon>
        <taxon>Thermovenabulum</taxon>
    </lineage>
</organism>
<dbReference type="NCBIfam" id="TIGR00474">
    <property type="entry name" value="selA"/>
    <property type="match status" value="1"/>
</dbReference>
<dbReference type="AlphaFoldDB" id="A0A162M9T3"/>
<dbReference type="PANTHER" id="PTHR32328:SF0">
    <property type="entry name" value="L-SERYL-TRNA(SEC) SELENIUM TRANSFERASE"/>
    <property type="match status" value="1"/>
</dbReference>
<dbReference type="InterPro" id="IPR018319">
    <property type="entry name" value="SelA-like"/>
</dbReference>
<dbReference type="Gene3D" id="3.40.640.10">
    <property type="entry name" value="Type I PLP-dependent aspartate aminotransferase-like (Major domain)"/>
    <property type="match status" value="1"/>
</dbReference>
<dbReference type="InterPro" id="IPR015424">
    <property type="entry name" value="PyrdxlP-dep_Trfase"/>
</dbReference>
<dbReference type="RefSeq" id="WP_245641358.1">
    <property type="nucleotide sequence ID" value="NZ_LOHZ01000040.1"/>
</dbReference>
<dbReference type="SUPFAM" id="SSF53383">
    <property type="entry name" value="PLP-dependent transferases"/>
    <property type="match status" value="1"/>
</dbReference>
<keyword evidence="5 8" id="KW-0648">Protein biosynthesis</keyword>
<evidence type="ECO:0000259" key="11">
    <source>
        <dbReference type="Pfam" id="PF12390"/>
    </source>
</evidence>
<dbReference type="EMBL" id="LOHZ01000040">
    <property type="protein sequence ID" value="KYO64744.1"/>
    <property type="molecule type" value="Genomic_DNA"/>
</dbReference>
<protein>
    <recommendedName>
        <fullName evidence="8">L-seryl-tRNA(Sec) selenium transferase</fullName>
        <ecNumber evidence="8">2.9.1.1</ecNumber>
    </recommendedName>
    <alternativeName>
        <fullName evidence="8">Selenocysteine synthase</fullName>
        <shortName evidence="8">Sec synthase</shortName>
    </alternativeName>
    <alternativeName>
        <fullName evidence="8">Selenocysteinyl-tRNA(Sec) synthase</fullName>
    </alternativeName>
</protein>
<evidence type="ECO:0000256" key="9">
    <source>
        <dbReference type="PIRSR" id="PIRSR618319-50"/>
    </source>
</evidence>
<sequence length="472" mass="52493">MSLNDTLRKLPKIGDLIERPEIRELVYIHGKKVVLKAAREAVNELRGHLILLETSQPLKETLTEENLIKEAIKIIVEKLEEYKSFSLKKVINATGVVLHTNLGRAPLPKEVLENINNIASGYSNLEFDLDEGERGERYSHVKNLLMELTGAEDAMVVNNNAGAVLLCLSALSKGKEVIVSRGELIEIGGSFRIPDVMLQSGAKLVEVGTTNKTHLYDYERAINENTSLLMKVHTSNYRIIGFTSGVERHELKKLAEKYNLVFMEDLGSGVLVDLRKYGIPYEPTVQDSVKAGVDVVTFSGDKLLGGPQAGIIVGRREIIEKVKKHPLNRALRIDKLTLASMEAILKIYLEGNIERIPVIKMISKDLETLKRDAEKLAEGLNSILKEKGSAVILDDLSEVGGGSLPGVQMPTKVVALRVCGLEPEEISKKLRSAKIPVIGRINKNEYLLDVRTMNEEDIFYTIDMVGKIIWEI</sequence>
<comment type="similarity">
    <text evidence="7 8">Belongs to the SelA family.</text>
</comment>
<keyword evidence="2 8" id="KW-0963">Cytoplasm</keyword>
<keyword evidence="13" id="KW-1185">Reference proteome</keyword>
<dbReference type="Pfam" id="PF12390">
    <property type="entry name" value="Se-cys_synth_N"/>
    <property type="match status" value="1"/>
</dbReference>
<dbReference type="GO" id="GO:0004125">
    <property type="term" value="F:L-seryl-tRNA(Sec) selenium transferase activity"/>
    <property type="evidence" value="ECO:0007669"/>
    <property type="project" value="UniProtKB-UniRule"/>
</dbReference>
<proteinExistence type="inferred from homology"/>
<dbReference type="InterPro" id="IPR015421">
    <property type="entry name" value="PyrdxlP-dep_Trfase_major"/>
</dbReference>
<accession>A0A162M9T3</accession>
<feature type="domain" description="L-seryl-tRNA selenium transferase N-terminal" evidence="11">
    <location>
        <begin position="7"/>
        <end position="46"/>
    </location>
</feature>
<evidence type="ECO:0000313" key="13">
    <source>
        <dbReference type="Proteomes" id="UP000075737"/>
    </source>
</evidence>
<comment type="subcellular location">
    <subcellularLocation>
        <location evidence="8">Cytoplasm</location>
    </subcellularLocation>
</comment>
<evidence type="ECO:0000256" key="3">
    <source>
        <dbReference type="ARBA" id="ARBA00022679"/>
    </source>
</evidence>
<gene>
    <name evidence="8 12" type="primary">selA</name>
    <name evidence="12" type="ORF">ATZ99_18020</name>
</gene>
<dbReference type="InterPro" id="IPR004534">
    <property type="entry name" value="SelA_trans"/>
</dbReference>
<evidence type="ECO:0000313" key="12">
    <source>
        <dbReference type="EMBL" id="KYO64744.1"/>
    </source>
</evidence>
<dbReference type="UniPathway" id="UPA00906">
    <property type="reaction ID" value="UER00896"/>
</dbReference>
<dbReference type="Pfam" id="PF03841">
    <property type="entry name" value="SelA"/>
    <property type="match status" value="1"/>
</dbReference>
<evidence type="ECO:0000256" key="1">
    <source>
        <dbReference type="ARBA" id="ARBA00001933"/>
    </source>
</evidence>
<dbReference type="EC" id="2.9.1.1" evidence="8"/>
<reference evidence="12 13" key="1">
    <citation type="submission" date="2015-12" db="EMBL/GenBank/DDBJ databases">
        <title>Draft genome of Thermovenabulum gondwanense isolated from a red thermophilic microbial mat colonisisng an outflow channel of a bore well.</title>
        <authorList>
            <person name="Patel B.K."/>
        </authorList>
    </citation>
    <scope>NUCLEOTIDE SEQUENCE [LARGE SCALE GENOMIC DNA]</scope>
    <source>
        <strain evidence="12 13">R270</strain>
    </source>
</reference>
<comment type="caution">
    <text evidence="12">The sequence shown here is derived from an EMBL/GenBank/DDBJ whole genome shotgun (WGS) entry which is preliminary data.</text>
</comment>
<evidence type="ECO:0000256" key="7">
    <source>
        <dbReference type="ARBA" id="ARBA00044507"/>
    </source>
</evidence>
<dbReference type="GO" id="GO:0001514">
    <property type="term" value="P:selenocysteine incorporation"/>
    <property type="evidence" value="ECO:0007669"/>
    <property type="project" value="UniProtKB-UniRule"/>
</dbReference>
<feature type="coiled-coil region" evidence="10">
    <location>
        <begin position="359"/>
        <end position="386"/>
    </location>
</feature>
<feature type="modified residue" description="N6-(pyridoxal phosphate)lysine" evidence="8 9">
    <location>
        <position position="302"/>
    </location>
</feature>
<evidence type="ECO:0000256" key="10">
    <source>
        <dbReference type="SAM" id="Coils"/>
    </source>
</evidence>
<dbReference type="STRING" id="520767.ATZ99_18020"/>
<evidence type="ECO:0000256" key="6">
    <source>
        <dbReference type="ARBA" id="ARBA00023266"/>
    </source>
</evidence>
<comment type="catalytic activity">
    <reaction evidence="8">
        <text>L-seryl-tRNA(Sec) + selenophosphate + H(+) = L-selenocysteinyl-tRNA(Sec) + phosphate</text>
        <dbReference type="Rhea" id="RHEA:22728"/>
        <dbReference type="Rhea" id="RHEA-COMP:9742"/>
        <dbReference type="Rhea" id="RHEA-COMP:9743"/>
        <dbReference type="ChEBI" id="CHEBI:15378"/>
        <dbReference type="ChEBI" id="CHEBI:16144"/>
        <dbReference type="ChEBI" id="CHEBI:43474"/>
        <dbReference type="ChEBI" id="CHEBI:78533"/>
        <dbReference type="ChEBI" id="CHEBI:78573"/>
        <dbReference type="EC" id="2.9.1.1"/>
    </reaction>
</comment>
<dbReference type="GO" id="GO:0005737">
    <property type="term" value="C:cytoplasm"/>
    <property type="evidence" value="ECO:0007669"/>
    <property type="project" value="UniProtKB-SubCell"/>
</dbReference>
<keyword evidence="3 8" id="KW-0808">Transferase</keyword>
<dbReference type="PATRIC" id="fig|520767.4.peg.1922"/>
<dbReference type="GO" id="GO:0001717">
    <property type="term" value="P:conversion of seryl-tRNAsec to selenocys-tRNAsec"/>
    <property type="evidence" value="ECO:0007669"/>
    <property type="project" value="UniProtKB-UniRule"/>
</dbReference>
<keyword evidence="10" id="KW-0175">Coiled coil</keyword>
<comment type="cofactor">
    <cofactor evidence="1 8 9">
        <name>pyridoxal 5'-phosphate</name>
        <dbReference type="ChEBI" id="CHEBI:597326"/>
    </cofactor>
</comment>
<dbReference type="InterPro" id="IPR025862">
    <property type="entry name" value="SelA_trans_N_dom"/>
</dbReference>
<comment type="function">
    <text evidence="8">Converts seryl-tRNA(Sec) to selenocysteinyl-tRNA(Sec) required for selenoprotein biosynthesis.</text>
</comment>
<keyword evidence="6 8" id="KW-0711">Selenium</keyword>
<name>A0A162M9T3_9FIRM</name>
<dbReference type="Gene3D" id="3.90.1150.180">
    <property type="match status" value="1"/>
</dbReference>
<dbReference type="PANTHER" id="PTHR32328">
    <property type="entry name" value="L-SERYL-TRNA(SEC) SELENIUM TRANSFERASE"/>
    <property type="match status" value="1"/>
</dbReference>
<dbReference type="Proteomes" id="UP000075737">
    <property type="component" value="Unassembled WGS sequence"/>
</dbReference>
<evidence type="ECO:0000256" key="4">
    <source>
        <dbReference type="ARBA" id="ARBA00022898"/>
    </source>
</evidence>
<evidence type="ECO:0000256" key="2">
    <source>
        <dbReference type="ARBA" id="ARBA00022490"/>
    </source>
</evidence>
<dbReference type="HAMAP" id="MF_00423">
    <property type="entry name" value="SelA"/>
    <property type="match status" value="1"/>
</dbReference>
<evidence type="ECO:0000256" key="5">
    <source>
        <dbReference type="ARBA" id="ARBA00022917"/>
    </source>
</evidence>